<evidence type="ECO:0000256" key="6">
    <source>
        <dbReference type="PROSITE-ProRule" id="PRU00278"/>
    </source>
</evidence>
<reference evidence="9 10" key="1">
    <citation type="journal article" date="2014" name="BMC Genomics">
        <title>Comparison of environmental and isolate Sulfobacillus genomes reveals diverse carbon, sulfur, nitrogen, and hydrogen metabolisms.</title>
        <authorList>
            <person name="Justice N.B."/>
            <person name="Norman A."/>
            <person name="Brown C.T."/>
            <person name="Singh A."/>
            <person name="Thomas B.C."/>
            <person name="Banfield J.F."/>
        </authorList>
    </citation>
    <scope>NUCLEOTIDE SEQUENCE [LARGE SCALE GENOMIC DNA]</scope>
    <source>
        <strain evidence="9">AMDSBA3</strain>
    </source>
</reference>
<dbReference type="Pfam" id="PF13145">
    <property type="entry name" value="Rotamase_2"/>
    <property type="match status" value="1"/>
</dbReference>
<dbReference type="EMBL" id="PXYV01000073">
    <property type="protein sequence ID" value="PSR20256.1"/>
    <property type="molecule type" value="Genomic_DNA"/>
</dbReference>
<evidence type="ECO:0000259" key="8">
    <source>
        <dbReference type="PROSITE" id="PS50198"/>
    </source>
</evidence>
<dbReference type="InterPro" id="IPR027304">
    <property type="entry name" value="Trigger_fact/SurA_dom_sf"/>
</dbReference>
<dbReference type="AlphaFoldDB" id="A0A2T2WDE4"/>
<dbReference type="PANTHER" id="PTHR47245">
    <property type="entry name" value="PEPTIDYLPROLYL ISOMERASE"/>
    <property type="match status" value="1"/>
</dbReference>
<proteinExistence type="predicted"/>
<keyword evidence="5 6" id="KW-0413">Isomerase</keyword>
<keyword evidence="4 6" id="KW-0697">Rotamase</keyword>
<sequence>MTLSKLGLALIGAGALTAGLAGCGTQSATTAAALATVNKLPVTHKQVTEFVDGTEFMQGTSFPSTKKEKELELKAVVAQVAVNQWVLKHHLTTTKAAKKQAQSIITSDIEAQIGSASELSGLLKQEHLTKAELTAYLTNQVIAESAFEKAAKAVKAPTTKQEEAYYKANKSSFMNSPEDEVSDILVKSKTLAAQILKEAKSGTSFASLAKEYSIASNAKKGGTLGYEDVGTSMGQNLYATLSSMKAGQFGSYHDSKGYYIVWLQATKPATEEAFPKVKSEISADVTQNLDDQAYQSFVKKLEKNDKIQYAKGW</sequence>
<dbReference type="Gene3D" id="3.10.50.40">
    <property type="match status" value="1"/>
</dbReference>
<comment type="catalytic activity">
    <reaction evidence="1">
        <text>[protein]-peptidylproline (omega=180) = [protein]-peptidylproline (omega=0)</text>
        <dbReference type="Rhea" id="RHEA:16237"/>
        <dbReference type="Rhea" id="RHEA-COMP:10747"/>
        <dbReference type="Rhea" id="RHEA-COMP:10748"/>
        <dbReference type="ChEBI" id="CHEBI:83833"/>
        <dbReference type="ChEBI" id="CHEBI:83834"/>
        <dbReference type="EC" id="5.2.1.8"/>
    </reaction>
</comment>
<evidence type="ECO:0000313" key="9">
    <source>
        <dbReference type="EMBL" id="PSR20256.1"/>
    </source>
</evidence>
<dbReference type="Proteomes" id="UP000241848">
    <property type="component" value="Unassembled WGS sequence"/>
</dbReference>
<evidence type="ECO:0000256" key="1">
    <source>
        <dbReference type="ARBA" id="ARBA00000971"/>
    </source>
</evidence>
<dbReference type="InterPro" id="IPR000297">
    <property type="entry name" value="PPIase_PpiC"/>
</dbReference>
<dbReference type="SUPFAM" id="SSF109998">
    <property type="entry name" value="Triger factor/SurA peptide-binding domain-like"/>
    <property type="match status" value="1"/>
</dbReference>
<feature type="domain" description="PpiC" evidence="8">
    <location>
        <begin position="176"/>
        <end position="265"/>
    </location>
</feature>
<evidence type="ECO:0000256" key="4">
    <source>
        <dbReference type="ARBA" id="ARBA00023110"/>
    </source>
</evidence>
<dbReference type="PANTHER" id="PTHR47245:SF1">
    <property type="entry name" value="FOLDASE PROTEIN PRSA"/>
    <property type="match status" value="1"/>
</dbReference>
<dbReference type="InterPro" id="IPR050245">
    <property type="entry name" value="PrsA_foldase"/>
</dbReference>
<dbReference type="InterPro" id="IPR046357">
    <property type="entry name" value="PPIase_dom_sf"/>
</dbReference>
<dbReference type="EC" id="5.2.1.8" evidence="2"/>
<feature type="signal peptide" evidence="7">
    <location>
        <begin position="1"/>
        <end position="21"/>
    </location>
</feature>
<dbReference type="GO" id="GO:0003755">
    <property type="term" value="F:peptidyl-prolyl cis-trans isomerase activity"/>
    <property type="evidence" value="ECO:0007669"/>
    <property type="project" value="UniProtKB-KW"/>
</dbReference>
<protein>
    <recommendedName>
        <fullName evidence="2">peptidylprolyl isomerase</fullName>
        <ecNumber evidence="2">5.2.1.8</ecNumber>
    </recommendedName>
</protein>
<dbReference type="PROSITE" id="PS50198">
    <property type="entry name" value="PPIC_PPIASE_2"/>
    <property type="match status" value="1"/>
</dbReference>
<organism evidence="9 10">
    <name type="scientific">Sulfobacillus acidophilus</name>
    <dbReference type="NCBI Taxonomy" id="53633"/>
    <lineage>
        <taxon>Bacteria</taxon>
        <taxon>Bacillati</taxon>
        <taxon>Bacillota</taxon>
        <taxon>Clostridia</taxon>
        <taxon>Eubacteriales</taxon>
        <taxon>Clostridiales Family XVII. Incertae Sedis</taxon>
        <taxon>Sulfobacillus</taxon>
    </lineage>
</organism>
<gene>
    <name evidence="9" type="ORF">C7B45_15700</name>
</gene>
<evidence type="ECO:0000313" key="10">
    <source>
        <dbReference type="Proteomes" id="UP000241848"/>
    </source>
</evidence>
<evidence type="ECO:0000256" key="7">
    <source>
        <dbReference type="SAM" id="SignalP"/>
    </source>
</evidence>
<comment type="caution">
    <text evidence="9">The sequence shown here is derived from an EMBL/GenBank/DDBJ whole genome shotgun (WGS) entry which is preliminary data.</text>
</comment>
<evidence type="ECO:0000256" key="2">
    <source>
        <dbReference type="ARBA" id="ARBA00013194"/>
    </source>
</evidence>
<evidence type="ECO:0000256" key="3">
    <source>
        <dbReference type="ARBA" id="ARBA00022729"/>
    </source>
</evidence>
<dbReference type="PROSITE" id="PS51257">
    <property type="entry name" value="PROKAR_LIPOPROTEIN"/>
    <property type="match status" value="1"/>
</dbReference>
<accession>A0A2T2WDE4</accession>
<feature type="chain" id="PRO_5039015482" description="peptidylprolyl isomerase" evidence="7">
    <location>
        <begin position="22"/>
        <end position="313"/>
    </location>
</feature>
<evidence type="ECO:0000256" key="5">
    <source>
        <dbReference type="ARBA" id="ARBA00023235"/>
    </source>
</evidence>
<name>A0A2T2WDE4_9FIRM</name>
<keyword evidence="3 7" id="KW-0732">Signal</keyword>
<dbReference type="SUPFAM" id="SSF54534">
    <property type="entry name" value="FKBP-like"/>
    <property type="match status" value="1"/>
</dbReference>